<evidence type="ECO:0000313" key="3">
    <source>
        <dbReference type="Proteomes" id="UP000199426"/>
    </source>
</evidence>
<accession>A0A2X2VI90</accession>
<dbReference type="EMBL" id="UAWB01000001">
    <property type="protein sequence ID" value="SQB26487.1"/>
    <property type="molecule type" value="Genomic_DNA"/>
</dbReference>
<dbReference type="AlphaFoldDB" id="A0A2X2VI90"/>
<proteinExistence type="predicted"/>
<dbReference type="Gene3D" id="3.40.1580.10">
    <property type="entry name" value="SMI1/KNR4-like"/>
    <property type="match status" value="1"/>
</dbReference>
<dbReference type="Pfam" id="PF14567">
    <property type="entry name" value="SUKH_5"/>
    <property type="match status" value="1"/>
</dbReference>
<reference evidence="2 4" key="2">
    <citation type="submission" date="2018-06" db="EMBL/GenBank/DDBJ databases">
        <authorList>
            <consortium name="Pathogen Informatics"/>
            <person name="Doyle S."/>
        </authorList>
    </citation>
    <scope>NUCLEOTIDE SEQUENCE [LARGE SCALE GENOMIC DNA]</scope>
    <source>
        <strain evidence="2 4">NCTC13492</strain>
    </source>
</reference>
<dbReference type="Proteomes" id="UP000199426">
    <property type="component" value="Unassembled WGS sequence"/>
</dbReference>
<reference evidence="1 3" key="1">
    <citation type="submission" date="2016-10" db="EMBL/GenBank/DDBJ databases">
        <authorList>
            <person name="Varghese N."/>
            <person name="Submissions S."/>
        </authorList>
    </citation>
    <scope>NUCLEOTIDE SEQUENCE [LARGE SCALE GENOMIC DNA]</scope>
    <source>
        <strain evidence="1 3">DSM 19299</strain>
    </source>
</reference>
<gene>
    <name evidence="2" type="ORF">NCTC13492_00153</name>
    <name evidence="1" type="ORF">SAMN05421542_4183</name>
</gene>
<evidence type="ECO:0000313" key="2">
    <source>
        <dbReference type="EMBL" id="SQB26487.1"/>
    </source>
</evidence>
<protein>
    <submittedName>
        <fullName evidence="2">SMI1 / KNR4 family</fullName>
    </submittedName>
    <submittedName>
        <fullName evidence="1">SMI1-KNR4 cell-wall</fullName>
    </submittedName>
</protein>
<dbReference type="RefSeq" id="WP_089738939.1">
    <property type="nucleotide sequence ID" value="NZ_FNEG01000008.1"/>
</dbReference>
<keyword evidence="3" id="KW-1185">Reference proteome</keyword>
<evidence type="ECO:0000313" key="4">
    <source>
        <dbReference type="Proteomes" id="UP000251670"/>
    </source>
</evidence>
<name>A0A2X2VI90_CHRJE</name>
<dbReference type="SUPFAM" id="SSF160631">
    <property type="entry name" value="SMI1/KNR4-like"/>
    <property type="match status" value="1"/>
</dbReference>
<evidence type="ECO:0000313" key="1">
    <source>
        <dbReference type="EMBL" id="SDJ71401.1"/>
    </source>
</evidence>
<dbReference type="InterPro" id="IPR037883">
    <property type="entry name" value="Knr4/Smi1-like_sf"/>
</dbReference>
<dbReference type="STRING" id="445960.SAMN05421542_4183"/>
<dbReference type="Proteomes" id="UP000251670">
    <property type="component" value="Unassembled WGS sequence"/>
</dbReference>
<sequence length="177" mass="21268">MEELNYEEGRIKEIVDRTLSFWIENELNQLPCDIEIEMLAPDQPDEEWKFWLPIESTITDVALKEFETETGFVFPNDFKIFLKHKHFYELQISEVSFCSLPVSSWRASLREMMFETYSREFLFDKGYVPFAVYSDWGLLCFDTHNNNTVVLWDHEDENSFQYQYSNFYELLAEISKV</sequence>
<dbReference type="EMBL" id="FNEG01000008">
    <property type="protein sequence ID" value="SDJ71401.1"/>
    <property type="molecule type" value="Genomic_DNA"/>
</dbReference>
<organism evidence="2 4">
    <name type="scientific">Chryseobacterium jejuense</name>
    <dbReference type="NCBI Taxonomy" id="445960"/>
    <lineage>
        <taxon>Bacteria</taxon>
        <taxon>Pseudomonadati</taxon>
        <taxon>Bacteroidota</taxon>
        <taxon>Flavobacteriia</taxon>
        <taxon>Flavobacteriales</taxon>
        <taxon>Weeksellaceae</taxon>
        <taxon>Chryseobacterium group</taxon>
        <taxon>Chryseobacterium</taxon>
    </lineage>
</organism>
<dbReference type="OrthoDB" id="8611998at2"/>